<accession>K7Z3N7</accession>
<dbReference type="AlphaFoldDB" id="K7Z3N7"/>
<dbReference type="Proteomes" id="UP000010077">
    <property type="component" value="Chromosome"/>
</dbReference>
<gene>
    <name evidence="1" type="ORF">A1OE_409</name>
</gene>
<sequence length="45" mass="5417">MNFNSMDFFGKKMKQKHYCQRNGSSNNYATHLDCIMLWQLRLMAN</sequence>
<evidence type="ECO:0000313" key="2">
    <source>
        <dbReference type="Proteomes" id="UP000010077"/>
    </source>
</evidence>
<evidence type="ECO:0000313" key="1">
    <source>
        <dbReference type="EMBL" id="AFX98603.1"/>
    </source>
</evidence>
<keyword evidence="2" id="KW-1185">Reference proteome</keyword>
<protein>
    <submittedName>
        <fullName evidence="1">Uncharacterized protein</fullName>
    </submittedName>
</protein>
<proteinExistence type="predicted"/>
<name>K7Z3N7_9PROT</name>
<dbReference type="KEGG" id="thal:A1OE_409"/>
<reference evidence="1 2" key="1">
    <citation type="journal article" date="2012" name="Proc. Natl. Acad. Sci. U.S.A.">
        <title>Genome streamlining and chemical defense in a coral reef symbiosis.</title>
        <authorList>
            <person name="Kwan J.C."/>
            <person name="Donia M.S."/>
            <person name="Han A.W."/>
            <person name="Hirose E."/>
            <person name="Haygood M.G."/>
            <person name="Schmidt E.W."/>
        </authorList>
    </citation>
    <scope>NUCLEOTIDE SEQUENCE [LARGE SCALE GENOMIC DNA]</scope>
    <source>
        <strain evidence="1 2">L2</strain>
    </source>
</reference>
<dbReference type="HOGENOM" id="CLU_3197388_0_0_5"/>
<dbReference type="EMBL" id="CP003539">
    <property type="protein sequence ID" value="AFX98603.1"/>
    <property type="molecule type" value="Genomic_DNA"/>
</dbReference>
<organism evidence="1 2">
    <name type="scientific">Candidatus Endolissoclinum faulkneri L2</name>
    <dbReference type="NCBI Taxonomy" id="1193729"/>
    <lineage>
        <taxon>Bacteria</taxon>
        <taxon>Pseudomonadati</taxon>
        <taxon>Pseudomonadota</taxon>
        <taxon>Alphaproteobacteria</taxon>
        <taxon>Rhodospirillales</taxon>
        <taxon>Rhodospirillaceae</taxon>
        <taxon>Candidatus Endolissoclinum</taxon>
    </lineage>
</organism>